<protein>
    <recommendedName>
        <fullName evidence="1">ATPase AAA-type core domain-containing protein</fullName>
    </recommendedName>
</protein>
<comment type="caution">
    <text evidence="2">The sequence shown here is derived from an EMBL/GenBank/DDBJ whole genome shotgun (WGS) entry which is preliminary data.</text>
</comment>
<dbReference type="PANTHER" id="PTHR40396:SF1">
    <property type="entry name" value="ATPASE AAA-TYPE CORE DOMAIN-CONTAINING PROTEIN"/>
    <property type="match status" value="1"/>
</dbReference>
<dbReference type="EMBL" id="VSSQ01005932">
    <property type="protein sequence ID" value="MPM30937.1"/>
    <property type="molecule type" value="Genomic_DNA"/>
</dbReference>
<dbReference type="SUPFAM" id="SSF52540">
    <property type="entry name" value="P-loop containing nucleoside triphosphate hydrolases"/>
    <property type="match status" value="1"/>
</dbReference>
<feature type="domain" description="ATPase AAA-type core" evidence="1">
    <location>
        <begin position="45"/>
        <end position="385"/>
    </location>
</feature>
<gene>
    <name evidence="2" type="ORF">SDC9_77490</name>
</gene>
<dbReference type="InterPro" id="IPR003959">
    <property type="entry name" value="ATPase_AAA_core"/>
</dbReference>
<evidence type="ECO:0000259" key="1">
    <source>
        <dbReference type="Pfam" id="PF13304"/>
    </source>
</evidence>
<reference evidence="2" key="1">
    <citation type="submission" date="2019-08" db="EMBL/GenBank/DDBJ databases">
        <authorList>
            <person name="Kucharzyk K."/>
            <person name="Murdoch R.W."/>
            <person name="Higgins S."/>
            <person name="Loffler F."/>
        </authorList>
    </citation>
    <scope>NUCLEOTIDE SEQUENCE</scope>
</reference>
<dbReference type="GO" id="GO:0005524">
    <property type="term" value="F:ATP binding"/>
    <property type="evidence" value="ECO:0007669"/>
    <property type="project" value="InterPro"/>
</dbReference>
<dbReference type="AlphaFoldDB" id="A0A644YRL1"/>
<dbReference type="Pfam" id="PF13304">
    <property type="entry name" value="AAA_21"/>
    <property type="match status" value="1"/>
</dbReference>
<proteinExistence type="predicted"/>
<sequence>MLIRFIAKNIFSFKEETEFNLFPNKTHRLAHHKIAHNDIDILRLSAIYGANGSGKSNLIKAVSLLESMIETGKLDNEMDEIKFKLCSENDQIPISLGIEFYTKSKIYYYSITFDKNIILNEYLAESKKDNDILIFDRNNENDIQTITFFEGYTSSDKNKLFVDVLAEKLLQKNELLLSFLNSKYKEEFIDISTVFDWFADTLVIIKPDARPGGIAHLLDTNLSLKNFAESFISNLNTGISKISVDKKKFEEFVGSSDKKRIKDILDDLKKEPNSLSTLIHTETGEEATVVLENEEVSVKRLITTHINDKGFDVDFSVGMESDGTKRLIDYIPAINGIINEDSVYLIDEIERSIHPITIKEIISKISLDKSAKGQLIFTTHESCLLDQEILRPDEIWFTQKDIDGASKLYSLSDFNIHNTANIENGYLNGRYGGIPFLSNLQDLNWHKDEVSI</sequence>
<organism evidence="2">
    <name type="scientific">bioreactor metagenome</name>
    <dbReference type="NCBI Taxonomy" id="1076179"/>
    <lineage>
        <taxon>unclassified sequences</taxon>
        <taxon>metagenomes</taxon>
        <taxon>ecological metagenomes</taxon>
    </lineage>
</organism>
<dbReference type="PANTHER" id="PTHR40396">
    <property type="entry name" value="ATPASE-LIKE PROTEIN"/>
    <property type="match status" value="1"/>
</dbReference>
<dbReference type="GO" id="GO:0016887">
    <property type="term" value="F:ATP hydrolysis activity"/>
    <property type="evidence" value="ECO:0007669"/>
    <property type="project" value="InterPro"/>
</dbReference>
<dbReference type="InterPro" id="IPR027417">
    <property type="entry name" value="P-loop_NTPase"/>
</dbReference>
<dbReference type="Gene3D" id="3.40.50.300">
    <property type="entry name" value="P-loop containing nucleotide triphosphate hydrolases"/>
    <property type="match status" value="1"/>
</dbReference>
<accession>A0A644YRL1</accession>
<evidence type="ECO:0000313" key="2">
    <source>
        <dbReference type="EMBL" id="MPM30937.1"/>
    </source>
</evidence>
<name>A0A644YRL1_9ZZZZ</name>